<feature type="compositionally biased region" description="Basic and acidic residues" evidence="1">
    <location>
        <begin position="307"/>
        <end position="330"/>
    </location>
</feature>
<evidence type="ECO:0000313" key="4">
    <source>
        <dbReference type="Proteomes" id="UP000229502"/>
    </source>
</evidence>
<sequence length="446" mass="48932">MLPLGQILDKINPKEKNTLVSGEYFLSLVIDEKRVQAGIWNFSAEGGQGLAYGSWESWGGGSAEEAVVAADASIASAIANLPDILGKQPTKVILGLPEFWVEGQAIRREKLEILQTVCKKLLLKPLGFVVTPEAIAHFLKKEEGGNSSLILVSIGEGEITVSLILQGKFLGSKIVGRSNSLALDLEEGLLRFNLEGSLPARIMLLGGEALEEARQTLISYPWVAPDNGKKVGFLQLPKVEIAKENFEMASVVLAGSHELGEEERQISPPTPETKEIPLEESKVVEENFGFIKGEDILLVAAPKETAKEETKEEFAEEGEQKGLEKTEQNKEAMPQPKAFSQNPRFRKFRFSLGIKVFLSRLKNFLVFFFKKGFLIVVVAVVALLGTTFLIFTKIAKSEVKLVVQAQKIEKEFEFTVSAKENAVDSEKMILPGREISVEVSGEKSSG</sequence>
<evidence type="ECO:0008006" key="5">
    <source>
        <dbReference type="Google" id="ProtNLM"/>
    </source>
</evidence>
<feature type="region of interest" description="Disordered" evidence="1">
    <location>
        <begin position="307"/>
        <end position="337"/>
    </location>
</feature>
<accession>A0A2M6YQP5</accession>
<dbReference type="AlphaFoldDB" id="A0A2M6YQP5"/>
<organism evidence="3 4">
    <name type="scientific">Candidatus Shapirobacteria bacterium CG07_land_8_20_14_0_80_39_18</name>
    <dbReference type="NCBI Taxonomy" id="1974882"/>
    <lineage>
        <taxon>Bacteria</taxon>
        <taxon>Candidatus Shapironibacteriota</taxon>
    </lineage>
</organism>
<dbReference type="Proteomes" id="UP000229502">
    <property type="component" value="Unassembled WGS sequence"/>
</dbReference>
<evidence type="ECO:0000256" key="2">
    <source>
        <dbReference type="SAM" id="Phobius"/>
    </source>
</evidence>
<feature type="transmembrane region" description="Helical" evidence="2">
    <location>
        <begin position="372"/>
        <end position="391"/>
    </location>
</feature>
<gene>
    <name evidence="3" type="ORF">COT03_02750</name>
</gene>
<reference evidence="4" key="1">
    <citation type="submission" date="2017-09" db="EMBL/GenBank/DDBJ databases">
        <title>Depth-based differentiation of microbial function through sediment-hosted aquifers and enrichment of novel symbionts in the deep terrestrial subsurface.</title>
        <authorList>
            <person name="Probst A.J."/>
            <person name="Ladd B."/>
            <person name="Jarett J.K."/>
            <person name="Geller-Mcgrath D.E."/>
            <person name="Sieber C.M.K."/>
            <person name="Emerson J.B."/>
            <person name="Anantharaman K."/>
            <person name="Thomas B.C."/>
            <person name="Malmstrom R."/>
            <person name="Stieglmeier M."/>
            <person name="Klingl A."/>
            <person name="Woyke T."/>
            <person name="Ryan C.M."/>
            <person name="Banfield J.F."/>
        </authorList>
    </citation>
    <scope>NUCLEOTIDE SEQUENCE [LARGE SCALE GENOMIC DNA]</scope>
</reference>
<keyword evidence="2" id="KW-0472">Membrane</keyword>
<keyword evidence="2" id="KW-0812">Transmembrane</keyword>
<evidence type="ECO:0000256" key="1">
    <source>
        <dbReference type="SAM" id="MobiDB-lite"/>
    </source>
</evidence>
<keyword evidence="2" id="KW-1133">Transmembrane helix</keyword>
<evidence type="ECO:0000313" key="3">
    <source>
        <dbReference type="EMBL" id="PIU33683.1"/>
    </source>
</evidence>
<proteinExistence type="predicted"/>
<name>A0A2M6YQP5_9BACT</name>
<protein>
    <recommendedName>
        <fullName evidence="5">SHS2 domain-containing protein</fullName>
    </recommendedName>
</protein>
<comment type="caution">
    <text evidence="3">The sequence shown here is derived from an EMBL/GenBank/DDBJ whole genome shotgun (WGS) entry which is preliminary data.</text>
</comment>
<feature type="non-terminal residue" evidence="3">
    <location>
        <position position="446"/>
    </location>
</feature>
<dbReference type="EMBL" id="PEWZ01000132">
    <property type="protein sequence ID" value="PIU33683.1"/>
    <property type="molecule type" value="Genomic_DNA"/>
</dbReference>